<dbReference type="EMBL" id="VSRR010091983">
    <property type="protein sequence ID" value="MPC92627.1"/>
    <property type="molecule type" value="Genomic_DNA"/>
</dbReference>
<evidence type="ECO:0000313" key="1">
    <source>
        <dbReference type="EMBL" id="MPC92627.1"/>
    </source>
</evidence>
<dbReference type="Proteomes" id="UP000324222">
    <property type="component" value="Unassembled WGS sequence"/>
</dbReference>
<comment type="caution">
    <text evidence="1">The sequence shown here is derived from an EMBL/GenBank/DDBJ whole genome shotgun (WGS) entry which is preliminary data.</text>
</comment>
<name>A0A5B7JH92_PORTR</name>
<keyword evidence="2" id="KW-1185">Reference proteome</keyword>
<accession>A0A5B7JH92</accession>
<gene>
    <name evidence="1" type="ORF">E2C01_087727</name>
</gene>
<protein>
    <submittedName>
        <fullName evidence="1">Uncharacterized protein</fullName>
    </submittedName>
</protein>
<reference evidence="1 2" key="1">
    <citation type="submission" date="2019-05" db="EMBL/GenBank/DDBJ databases">
        <title>Another draft genome of Portunus trituberculatus and its Hox gene families provides insights of decapod evolution.</title>
        <authorList>
            <person name="Jeong J.-H."/>
            <person name="Song I."/>
            <person name="Kim S."/>
            <person name="Choi T."/>
            <person name="Kim D."/>
            <person name="Ryu S."/>
            <person name="Kim W."/>
        </authorList>
    </citation>
    <scope>NUCLEOTIDE SEQUENCE [LARGE SCALE GENOMIC DNA]</scope>
    <source>
        <tissue evidence="1">Muscle</tissue>
    </source>
</reference>
<proteinExistence type="predicted"/>
<sequence length="135" mass="15442">MSSRTARESYTRGKRRYFSREGLTGVAPPATLLIKRNGATFAPRRPCEMFSERRFSLLAANTSRDPLPCLSLAATACDQSLGISTVLHRSTTGRTCVRQRSVVLLDSDDTMFRRNRIWMNRRRDLKENTVKECIR</sequence>
<evidence type="ECO:0000313" key="2">
    <source>
        <dbReference type="Proteomes" id="UP000324222"/>
    </source>
</evidence>
<organism evidence="1 2">
    <name type="scientific">Portunus trituberculatus</name>
    <name type="common">Swimming crab</name>
    <name type="synonym">Neptunus trituberculatus</name>
    <dbReference type="NCBI Taxonomy" id="210409"/>
    <lineage>
        <taxon>Eukaryota</taxon>
        <taxon>Metazoa</taxon>
        <taxon>Ecdysozoa</taxon>
        <taxon>Arthropoda</taxon>
        <taxon>Crustacea</taxon>
        <taxon>Multicrustacea</taxon>
        <taxon>Malacostraca</taxon>
        <taxon>Eumalacostraca</taxon>
        <taxon>Eucarida</taxon>
        <taxon>Decapoda</taxon>
        <taxon>Pleocyemata</taxon>
        <taxon>Brachyura</taxon>
        <taxon>Eubrachyura</taxon>
        <taxon>Portunoidea</taxon>
        <taxon>Portunidae</taxon>
        <taxon>Portuninae</taxon>
        <taxon>Portunus</taxon>
    </lineage>
</organism>
<dbReference type="AlphaFoldDB" id="A0A5B7JH92"/>